<dbReference type="AlphaFoldDB" id="A0A1H1P4C7"/>
<dbReference type="Proteomes" id="UP000199649">
    <property type="component" value="Chromosome I"/>
</dbReference>
<sequence length="167" mass="17441">MTDAARPAPDPHVLGPDLAPTPFTADEIRAACPDSHWVLVRTTGSGEVHHHLSGFAGGDAEGCTSTSVETDASGTPTGQAQARRVTWLELQAHAAFPAASTTIARERIRLAFGERDCLRYEVVDDEGATTFWFALEHPGMPVRWASAGVTAEAVAIGDGGAPGAPRG</sequence>
<evidence type="ECO:0000313" key="2">
    <source>
        <dbReference type="EMBL" id="SDS05880.1"/>
    </source>
</evidence>
<proteinExistence type="predicted"/>
<evidence type="ECO:0000313" key="3">
    <source>
        <dbReference type="Proteomes" id="UP000199649"/>
    </source>
</evidence>
<feature type="region of interest" description="Disordered" evidence="1">
    <location>
        <begin position="1"/>
        <end position="20"/>
    </location>
</feature>
<dbReference type="RefSeq" id="WP_092666383.1">
    <property type="nucleotide sequence ID" value="NZ_LT629734.1"/>
</dbReference>
<name>A0A1H1P4C7_9MICO</name>
<dbReference type="EMBL" id="LT629734">
    <property type="protein sequence ID" value="SDS05880.1"/>
    <property type="molecule type" value="Genomic_DNA"/>
</dbReference>
<protein>
    <submittedName>
        <fullName evidence="2">Uncharacterized protein</fullName>
    </submittedName>
</protein>
<organism evidence="2 3">
    <name type="scientific">Agrococcus carbonis</name>
    <dbReference type="NCBI Taxonomy" id="684552"/>
    <lineage>
        <taxon>Bacteria</taxon>
        <taxon>Bacillati</taxon>
        <taxon>Actinomycetota</taxon>
        <taxon>Actinomycetes</taxon>
        <taxon>Micrococcales</taxon>
        <taxon>Microbacteriaceae</taxon>
        <taxon>Agrococcus</taxon>
    </lineage>
</organism>
<dbReference type="OrthoDB" id="4861283at2"/>
<evidence type="ECO:0000256" key="1">
    <source>
        <dbReference type="SAM" id="MobiDB-lite"/>
    </source>
</evidence>
<reference evidence="3" key="1">
    <citation type="submission" date="2016-10" db="EMBL/GenBank/DDBJ databases">
        <authorList>
            <person name="Varghese N."/>
            <person name="Submissions S."/>
        </authorList>
    </citation>
    <scope>NUCLEOTIDE SEQUENCE [LARGE SCALE GENOMIC DNA]</scope>
    <source>
        <strain evidence="3">DSM 22965</strain>
    </source>
</reference>
<gene>
    <name evidence="2" type="ORF">SAMN04489719_1443</name>
</gene>
<dbReference type="STRING" id="684552.SAMN04489719_1443"/>
<keyword evidence="3" id="KW-1185">Reference proteome</keyword>
<accession>A0A1H1P4C7</accession>